<dbReference type="PANTHER" id="PTHR30250:SF21">
    <property type="entry name" value="LIPID II FLIPPASE MURJ"/>
    <property type="match status" value="1"/>
</dbReference>
<keyword evidence="4 6" id="KW-1133">Transmembrane helix</keyword>
<evidence type="ECO:0000313" key="8">
    <source>
        <dbReference type="Proteomes" id="UP000284219"/>
    </source>
</evidence>
<feature type="transmembrane region" description="Helical" evidence="6">
    <location>
        <begin position="417"/>
        <end position="434"/>
    </location>
</feature>
<keyword evidence="8" id="KW-1185">Reference proteome</keyword>
<dbReference type="GO" id="GO:0005886">
    <property type="term" value="C:plasma membrane"/>
    <property type="evidence" value="ECO:0007669"/>
    <property type="project" value="UniProtKB-SubCell"/>
</dbReference>
<dbReference type="RefSeq" id="WP_120190735.1">
    <property type="nucleotide sequence ID" value="NZ_MCHY01000010.1"/>
</dbReference>
<keyword evidence="3 6" id="KW-0812">Transmembrane</keyword>
<dbReference type="InterPro" id="IPR050833">
    <property type="entry name" value="Poly_Biosynth_Transport"/>
</dbReference>
<dbReference type="CDD" id="cd13124">
    <property type="entry name" value="MATE_SpoVB_like"/>
    <property type="match status" value="1"/>
</dbReference>
<feature type="transmembrane region" description="Helical" evidence="6">
    <location>
        <begin position="87"/>
        <end position="107"/>
    </location>
</feature>
<feature type="transmembrane region" description="Helical" evidence="6">
    <location>
        <begin position="327"/>
        <end position="350"/>
    </location>
</feature>
<dbReference type="InterPro" id="IPR002797">
    <property type="entry name" value="Polysacc_synth"/>
</dbReference>
<comment type="subcellular location">
    <subcellularLocation>
        <location evidence="1">Cell membrane</location>
        <topology evidence="1">Multi-pass membrane protein</topology>
    </subcellularLocation>
</comment>
<feature type="transmembrane region" description="Helical" evidence="6">
    <location>
        <begin position="40"/>
        <end position="66"/>
    </location>
</feature>
<dbReference type="EMBL" id="MCHY01000010">
    <property type="protein sequence ID" value="RKD22060.1"/>
    <property type="molecule type" value="Genomic_DNA"/>
</dbReference>
<dbReference type="OrthoDB" id="9775950at2"/>
<feature type="transmembrane region" description="Helical" evidence="6">
    <location>
        <begin position="238"/>
        <end position="258"/>
    </location>
</feature>
<organism evidence="7 8">
    <name type="scientific">Ammoniphilus oxalaticus</name>
    <dbReference type="NCBI Taxonomy" id="66863"/>
    <lineage>
        <taxon>Bacteria</taxon>
        <taxon>Bacillati</taxon>
        <taxon>Bacillota</taxon>
        <taxon>Bacilli</taxon>
        <taxon>Bacillales</taxon>
        <taxon>Paenibacillaceae</taxon>
        <taxon>Aneurinibacillus group</taxon>
        <taxon>Ammoniphilus</taxon>
    </lineage>
</organism>
<feature type="transmembrane region" description="Helical" evidence="6">
    <location>
        <begin position="186"/>
        <end position="208"/>
    </location>
</feature>
<keyword evidence="5 6" id="KW-0472">Membrane</keyword>
<dbReference type="Pfam" id="PF01943">
    <property type="entry name" value="Polysacc_synt"/>
    <property type="match status" value="1"/>
</dbReference>
<evidence type="ECO:0000313" key="7">
    <source>
        <dbReference type="EMBL" id="RKD22060.1"/>
    </source>
</evidence>
<evidence type="ECO:0000256" key="5">
    <source>
        <dbReference type="ARBA" id="ARBA00023136"/>
    </source>
</evidence>
<keyword evidence="2" id="KW-1003">Cell membrane</keyword>
<feature type="transmembrane region" description="Helical" evidence="6">
    <location>
        <begin position="119"/>
        <end position="140"/>
    </location>
</feature>
<evidence type="ECO:0000256" key="3">
    <source>
        <dbReference type="ARBA" id="ARBA00022692"/>
    </source>
</evidence>
<comment type="caution">
    <text evidence="7">The sequence shown here is derived from an EMBL/GenBank/DDBJ whole genome shotgun (WGS) entry which is preliminary data.</text>
</comment>
<feature type="transmembrane region" description="Helical" evidence="6">
    <location>
        <begin position="455"/>
        <end position="473"/>
    </location>
</feature>
<feature type="transmembrane region" description="Helical" evidence="6">
    <location>
        <begin position="161"/>
        <end position="180"/>
    </location>
</feature>
<feature type="transmembrane region" description="Helical" evidence="6">
    <location>
        <begin position="395"/>
        <end position="411"/>
    </location>
</feature>
<evidence type="ECO:0000256" key="1">
    <source>
        <dbReference type="ARBA" id="ARBA00004651"/>
    </source>
</evidence>
<dbReference type="PANTHER" id="PTHR30250">
    <property type="entry name" value="PST FAMILY PREDICTED COLANIC ACID TRANSPORTER"/>
    <property type="match status" value="1"/>
</dbReference>
<protein>
    <submittedName>
        <fullName evidence="7">Uncharacterized protein</fullName>
    </submittedName>
</protein>
<dbReference type="Proteomes" id="UP000284219">
    <property type="component" value="Unassembled WGS sequence"/>
</dbReference>
<dbReference type="AlphaFoldDB" id="A0A419SF45"/>
<feature type="transmembrane region" description="Helical" evidence="6">
    <location>
        <begin position="485"/>
        <end position="505"/>
    </location>
</feature>
<feature type="transmembrane region" description="Helical" evidence="6">
    <location>
        <begin position="296"/>
        <end position="315"/>
    </location>
</feature>
<reference evidence="7 8" key="1">
    <citation type="submission" date="2016-08" db="EMBL/GenBank/DDBJ databases">
        <title>Novel Firmicute Genomes.</title>
        <authorList>
            <person name="Poppleton D.I."/>
            <person name="Gribaldo S."/>
        </authorList>
    </citation>
    <scope>NUCLEOTIDE SEQUENCE [LARGE SCALE GENOMIC DNA]</scope>
    <source>
        <strain evidence="7 8">RAOx-1</strain>
    </source>
</reference>
<feature type="transmembrane region" description="Helical" evidence="6">
    <location>
        <begin position="362"/>
        <end position="383"/>
    </location>
</feature>
<proteinExistence type="predicted"/>
<gene>
    <name evidence="7" type="ORF">BEP19_13375</name>
</gene>
<name>A0A419SF45_9BACL</name>
<evidence type="ECO:0000256" key="2">
    <source>
        <dbReference type="ARBA" id="ARBA00022475"/>
    </source>
</evidence>
<dbReference type="PIRSF" id="PIRSF038958">
    <property type="entry name" value="PG_synth_SpoVB"/>
    <property type="match status" value="1"/>
</dbReference>
<dbReference type="InterPro" id="IPR024923">
    <property type="entry name" value="PG_synth_SpoVB"/>
</dbReference>
<evidence type="ECO:0000256" key="4">
    <source>
        <dbReference type="ARBA" id="ARBA00022989"/>
    </source>
</evidence>
<accession>A0A419SF45</accession>
<evidence type="ECO:0000256" key="6">
    <source>
        <dbReference type="SAM" id="Phobius"/>
    </source>
</evidence>
<sequence>MSRNALIQGAIILTMASLVTRVLGIAQRIPLQRILGDSGMATYGIAYNIYGILLIIATVGIPTALSRQIAEYHALGQYSEAQQTFRAAQWFALVTGLVAAIFLYGLAPYYAIYVSNDPHAVLSIRAIAPALLLFPLISMMRGYFQGMQMMSPTGLSQISEQILRVGTAVAFPLLLLYAGYSHEVAIAGASFGAVAGSVGAIAIMLFYVRRTKADRLEQMKVQGGEAQTLKKSFIYKQLLKTSIPISFASTAIPVLYFIDSSTVIALLQTNVGYDHAKELLGILTGRAQSFASIPPILAIAMGSAILPVVSAAYSRKDIGEVQRMSSLALRLALITGAPIALYLTAAAFAVNGFLFKNTAGSWIIAMLCFGSIFQIVMTISTSILQGMGRTTSPMWHVFAGIVVKAMANFALTPSFGIYGVVAATSLGFIIILALNLRSIKEIAPLEILSKRWTGFLLASLAMLIVTGGCYFGVEPQLPVTWPSLLRYGLLCLITAIPGFLVYGWLMLRLGGVTEEDLSHLPARVRKVAQRM</sequence>